<dbReference type="Pfam" id="PF06813">
    <property type="entry name" value="Nodulin-like"/>
    <property type="match status" value="1"/>
</dbReference>
<feature type="transmembrane region" description="Helical" evidence="5">
    <location>
        <begin position="139"/>
        <end position="160"/>
    </location>
</feature>
<feature type="domain" description="Nodulin-like" evidence="6">
    <location>
        <begin position="107"/>
        <end position="160"/>
    </location>
</feature>
<keyword evidence="4 5" id="KW-0472">Membrane</keyword>
<dbReference type="PANTHER" id="PTHR21576:SF97">
    <property type="entry name" value="MAJOR FACILITATOR SUPERFAMILY PROTEIN"/>
    <property type="match status" value="1"/>
</dbReference>
<evidence type="ECO:0000259" key="7">
    <source>
        <dbReference type="Pfam" id="PF23262"/>
    </source>
</evidence>
<evidence type="ECO:0000256" key="3">
    <source>
        <dbReference type="ARBA" id="ARBA00022989"/>
    </source>
</evidence>
<dbReference type="PANTHER" id="PTHR21576">
    <property type="entry name" value="UNCHARACTERIZED NODULIN-LIKE PROTEIN"/>
    <property type="match status" value="1"/>
</dbReference>
<proteinExistence type="predicted"/>
<reference evidence="8 9" key="1">
    <citation type="submission" date="2023-12" db="EMBL/GenBank/DDBJ databases">
        <title>A high-quality genome assembly for Dillenia turbinata (Dilleniales).</title>
        <authorList>
            <person name="Chanderbali A."/>
        </authorList>
    </citation>
    <scope>NUCLEOTIDE SEQUENCE [LARGE SCALE GENOMIC DNA]</scope>
    <source>
        <strain evidence="8">LSX21</strain>
        <tissue evidence="8">Leaf</tissue>
    </source>
</reference>
<dbReference type="InterPro" id="IPR056555">
    <property type="entry name" value="NFD4_C"/>
</dbReference>
<keyword evidence="2 5" id="KW-0812">Transmembrane</keyword>
<evidence type="ECO:0000256" key="1">
    <source>
        <dbReference type="ARBA" id="ARBA00004141"/>
    </source>
</evidence>
<feature type="transmembrane region" description="Helical" evidence="5">
    <location>
        <begin position="275"/>
        <end position="300"/>
    </location>
</feature>
<sequence>MKEHRREQKKDFYVLNVTLNELLNSENVKMDSIKVKLKELFKFVRAIARSMSGSYGSALHCHKKLCRVGHCCPFNHMRNFPVSRALLLAFSKVMLDWVQQYLYSCIWEDSSEPNHFRFTQAASVCLGIYLLAITVLSDLVSLSTAFSFTFVAIMIVILIISEEPENVPEADLLLGGGKECSGITALNNLAQIGYAMGFDDTTILLSHFSFCNFLGLLGGRGVSEYLIRNSELLEYHVINGTLYGATALLGICYGVQFAIMVPTASVLFGLEHFGIIYNFMLLGNPIGALLFSGLLAGYVYDAKASKQQTSVCLGAECFRLTFLILTDVCRLGSILA</sequence>
<comment type="caution">
    <text evidence="8">The sequence shown here is derived from an EMBL/GenBank/DDBJ whole genome shotgun (WGS) entry which is preliminary data.</text>
</comment>
<evidence type="ECO:0000256" key="2">
    <source>
        <dbReference type="ARBA" id="ARBA00022692"/>
    </source>
</evidence>
<accession>A0AAN8UPM1</accession>
<comment type="subcellular location">
    <subcellularLocation>
        <location evidence="1">Membrane</location>
        <topology evidence="1">Multi-pass membrane protein</topology>
    </subcellularLocation>
</comment>
<dbReference type="InterPro" id="IPR010658">
    <property type="entry name" value="Nodulin-like"/>
</dbReference>
<evidence type="ECO:0000256" key="5">
    <source>
        <dbReference type="SAM" id="Phobius"/>
    </source>
</evidence>
<feature type="domain" description="NFD4 C-terminal" evidence="7">
    <location>
        <begin position="240"/>
        <end position="336"/>
    </location>
</feature>
<evidence type="ECO:0000259" key="6">
    <source>
        <dbReference type="Pfam" id="PF06813"/>
    </source>
</evidence>
<dbReference type="GO" id="GO:0016020">
    <property type="term" value="C:membrane"/>
    <property type="evidence" value="ECO:0007669"/>
    <property type="project" value="UniProtKB-SubCell"/>
</dbReference>
<gene>
    <name evidence="8" type="ORF">RJ641_020218</name>
</gene>
<dbReference type="EMBL" id="JBAMMX010000025">
    <property type="protein sequence ID" value="KAK6915101.1"/>
    <property type="molecule type" value="Genomic_DNA"/>
</dbReference>
<keyword evidence="3 5" id="KW-1133">Transmembrane helix</keyword>
<feature type="transmembrane region" description="Helical" evidence="5">
    <location>
        <begin position="242"/>
        <end position="269"/>
    </location>
</feature>
<organism evidence="8 9">
    <name type="scientific">Dillenia turbinata</name>
    <dbReference type="NCBI Taxonomy" id="194707"/>
    <lineage>
        <taxon>Eukaryota</taxon>
        <taxon>Viridiplantae</taxon>
        <taxon>Streptophyta</taxon>
        <taxon>Embryophyta</taxon>
        <taxon>Tracheophyta</taxon>
        <taxon>Spermatophyta</taxon>
        <taxon>Magnoliopsida</taxon>
        <taxon>eudicotyledons</taxon>
        <taxon>Gunneridae</taxon>
        <taxon>Pentapetalae</taxon>
        <taxon>Dilleniales</taxon>
        <taxon>Dilleniaceae</taxon>
        <taxon>Dillenia</taxon>
    </lineage>
</organism>
<protein>
    <submittedName>
        <fullName evidence="8">Nodulin-like</fullName>
    </submittedName>
</protein>
<dbReference type="Proteomes" id="UP001370490">
    <property type="component" value="Unassembled WGS sequence"/>
</dbReference>
<keyword evidence="9" id="KW-1185">Reference proteome</keyword>
<evidence type="ECO:0000313" key="8">
    <source>
        <dbReference type="EMBL" id="KAK6915101.1"/>
    </source>
</evidence>
<dbReference type="Pfam" id="PF23262">
    <property type="entry name" value="NFD4_C"/>
    <property type="match status" value="1"/>
</dbReference>
<evidence type="ECO:0000256" key="4">
    <source>
        <dbReference type="ARBA" id="ARBA00023136"/>
    </source>
</evidence>
<dbReference type="AlphaFoldDB" id="A0AAN8UPM1"/>
<name>A0AAN8UPM1_9MAGN</name>
<evidence type="ECO:0000313" key="9">
    <source>
        <dbReference type="Proteomes" id="UP001370490"/>
    </source>
</evidence>
<feature type="transmembrane region" description="Helical" evidence="5">
    <location>
        <begin position="203"/>
        <end position="222"/>
    </location>
</feature>